<evidence type="ECO:0000256" key="13">
    <source>
        <dbReference type="PIRSR" id="PIRSR605027-1"/>
    </source>
</evidence>
<evidence type="ECO:0000256" key="12">
    <source>
        <dbReference type="ARBA" id="ARBA00065147"/>
    </source>
</evidence>
<reference evidence="21" key="1">
    <citation type="submission" date="2025-08" db="UniProtKB">
        <authorList>
            <consortium name="Ensembl"/>
        </authorList>
    </citation>
    <scope>IDENTIFICATION</scope>
</reference>
<evidence type="ECO:0000256" key="2">
    <source>
        <dbReference type="ARBA" id="ARBA00007706"/>
    </source>
</evidence>
<evidence type="ECO:0000256" key="18">
    <source>
        <dbReference type="RuleBase" id="RU363127"/>
    </source>
</evidence>
<keyword evidence="8" id="KW-0472">Membrane</keyword>
<accession>A0A674HEX7</accession>
<proteinExistence type="inferred from homology"/>
<feature type="binding site" evidence="14">
    <location>
        <begin position="164"/>
        <end position="166"/>
    </location>
    <ligand>
        <name>UDP-alpha-D-glucuronate</name>
        <dbReference type="ChEBI" id="CHEBI:58052"/>
    </ligand>
</feature>
<dbReference type="AlphaFoldDB" id="A0A674HEX7"/>
<keyword evidence="9 17" id="KW-0325">Glycoprotein</keyword>
<evidence type="ECO:0000256" key="16">
    <source>
        <dbReference type="PIRSR" id="PIRSR605027-4"/>
    </source>
</evidence>
<feature type="site" description="Interaction with galactose moiety of substrate glycoprotein" evidence="16">
    <location>
        <position position="197"/>
    </location>
</feature>
<dbReference type="PANTHER" id="PTHR10896:SF65">
    <property type="entry name" value="GALACTOSYLGALACTOSYLXYLOSYLPROTEIN 3-BETA-GLUCURONOSYLTRANSFERASE 3"/>
    <property type="match status" value="1"/>
</dbReference>
<feature type="binding site" evidence="14">
    <location>
        <begin position="62"/>
        <end position="64"/>
    </location>
    <ligand>
        <name>UDP-alpha-D-glucuronate</name>
        <dbReference type="ChEBI" id="CHEBI:58052"/>
    </ligand>
</feature>
<keyword evidence="3 18" id="KW-0808">Transferase</keyword>
<evidence type="ECO:0000313" key="21">
    <source>
        <dbReference type="Ensembl" id="ENSTGUP00000033220.1"/>
    </source>
</evidence>
<dbReference type="GO" id="GO:0050650">
    <property type="term" value="P:chondroitin sulfate proteoglycan biosynthetic process"/>
    <property type="evidence" value="ECO:0007669"/>
    <property type="project" value="TreeGrafter"/>
</dbReference>
<sequence>MRLRLRNVFLVYFVVSLVGLFCALRELGRPCPCPPPEPERRRGRSVGVSGGEGLPPIYVVTPTYARPVQKAELVRLSQTLLHVPALHWVVVEDAAAPSALVGGVLAASGVSFTHLSAETPPELRGGPGAPSWLFPRGAEQRNRALRWLRDTRRPDEPGVVYFADDDNTYSLRLFEEMRSTRGVSVWPVGLVGGLRLERPLVAGGRVVGFHTGWRPERPFPLDMAGFAVGLRLLLAHPRARFDPRAERGFLESSFLGGLVTPGQLEPRADNCTQVGVWGVLGAFGGLWGLVNPGQLEPRADNCTQVLVWHTRTEKPKLRQEEQLQRQGRGSDPDIEV</sequence>
<dbReference type="GO" id="GO:0005975">
    <property type="term" value="P:carbohydrate metabolic process"/>
    <property type="evidence" value="ECO:0007669"/>
    <property type="project" value="TreeGrafter"/>
</dbReference>
<dbReference type="EC" id="2.4.1.135" evidence="18"/>
<dbReference type="SUPFAM" id="SSF53448">
    <property type="entry name" value="Nucleotide-diphospho-sugar transferases"/>
    <property type="match status" value="2"/>
</dbReference>
<dbReference type="InParanoid" id="A0A674HEX7"/>
<comment type="subcellular location">
    <subcellularLocation>
        <location evidence="18">Golgi apparatus membrane</location>
        <topology evidence="18">Single-pass type II membrane protein</topology>
    </subcellularLocation>
    <subcellularLocation>
        <location evidence="1">Membrane</location>
        <topology evidence="1">Single-pass type II membrane protein</topology>
    </subcellularLocation>
</comment>
<reference evidence="21" key="2">
    <citation type="submission" date="2025-09" db="UniProtKB">
        <authorList>
            <consortium name="Ensembl"/>
        </authorList>
    </citation>
    <scope>IDENTIFICATION</scope>
</reference>
<feature type="region of interest" description="Disordered" evidence="19">
    <location>
        <begin position="317"/>
        <end position="336"/>
    </location>
</feature>
<feature type="binding site" evidence="14">
    <location>
        <position position="141"/>
    </location>
    <ligand>
        <name>UDP-alpha-D-glucuronate</name>
        <dbReference type="ChEBI" id="CHEBI:58052"/>
    </ligand>
</feature>
<evidence type="ECO:0000256" key="5">
    <source>
        <dbReference type="ARBA" id="ARBA00022723"/>
    </source>
</evidence>
<feature type="glycosylation site" description="N-linked (GlcNAc...) asparagine" evidence="17">
    <location>
        <position position="301"/>
    </location>
</feature>
<comment type="catalytic activity">
    <reaction evidence="11 18">
        <text>3-O-(beta-D-galactosyl-(1-&gt;3)-beta-D-galactosyl-(1-&gt;4)-beta-D-xylosyl)-L-seryl-[protein] + UDP-alpha-D-glucuronate = 3-O-(beta-D-GlcA-(1-&gt;3)-beta-D-Gal-(1-&gt;3)-beta-D-Gal-(1-&gt;4)-beta-D-Xyl)-L-seryl-[protein] + UDP + H(+)</text>
        <dbReference type="Rhea" id="RHEA:24168"/>
        <dbReference type="Rhea" id="RHEA-COMP:12571"/>
        <dbReference type="Rhea" id="RHEA-COMP:12573"/>
        <dbReference type="ChEBI" id="CHEBI:15378"/>
        <dbReference type="ChEBI" id="CHEBI:58052"/>
        <dbReference type="ChEBI" id="CHEBI:58223"/>
        <dbReference type="ChEBI" id="CHEBI:132090"/>
        <dbReference type="ChEBI" id="CHEBI:132093"/>
        <dbReference type="EC" id="2.4.1.135"/>
    </reaction>
</comment>
<dbReference type="GO" id="GO:0000139">
    <property type="term" value="C:Golgi membrane"/>
    <property type="evidence" value="ECO:0007669"/>
    <property type="project" value="UniProtKB-SubCell"/>
</dbReference>
<feature type="active site" description="Proton donor/acceptor" evidence="13">
    <location>
        <position position="251"/>
    </location>
</feature>
<feature type="binding site" evidence="14">
    <location>
        <position position="93"/>
    </location>
    <ligand>
        <name>UDP-alpha-D-glucuronate</name>
        <dbReference type="ChEBI" id="CHEBI:58052"/>
    </ligand>
</feature>
<feature type="signal peptide" evidence="20">
    <location>
        <begin position="1"/>
        <end position="23"/>
    </location>
</feature>
<keyword evidence="18" id="KW-0333">Golgi apparatus</keyword>
<feature type="binding site" evidence="14">
    <location>
        <position position="136"/>
    </location>
    <ligand>
        <name>UDP-alpha-D-glucuronate</name>
        <dbReference type="ChEBI" id="CHEBI:58052"/>
    </ligand>
</feature>
<organism evidence="21 22">
    <name type="scientific">Taeniopygia guttata</name>
    <name type="common">Zebra finch</name>
    <name type="synonym">Poephila guttata</name>
    <dbReference type="NCBI Taxonomy" id="59729"/>
    <lineage>
        <taxon>Eukaryota</taxon>
        <taxon>Metazoa</taxon>
        <taxon>Chordata</taxon>
        <taxon>Craniata</taxon>
        <taxon>Vertebrata</taxon>
        <taxon>Euteleostomi</taxon>
        <taxon>Archelosauria</taxon>
        <taxon>Archosauria</taxon>
        <taxon>Dinosauria</taxon>
        <taxon>Saurischia</taxon>
        <taxon>Theropoda</taxon>
        <taxon>Coelurosauria</taxon>
        <taxon>Aves</taxon>
        <taxon>Neognathae</taxon>
        <taxon>Neoaves</taxon>
        <taxon>Telluraves</taxon>
        <taxon>Australaves</taxon>
        <taxon>Passeriformes</taxon>
        <taxon>Passeroidea</taxon>
        <taxon>Estrildidae</taxon>
        <taxon>Estrildinae</taxon>
        <taxon>Taeniopygia</taxon>
    </lineage>
</organism>
<name>A0A674HEX7_TAEGU</name>
<dbReference type="InterPro" id="IPR005027">
    <property type="entry name" value="Glyco_trans_43"/>
</dbReference>
<keyword evidence="4" id="KW-0812">Transmembrane</keyword>
<dbReference type="Ensembl" id="ENSTGUT00000024227.1">
    <property type="protein sequence ID" value="ENSTGUP00000033220.1"/>
    <property type="gene ID" value="ENSTGUG00000023380.1"/>
</dbReference>
<protein>
    <recommendedName>
        <fullName evidence="18">Galactosylgalactosylxylosylprotein 3-beta-glucuronosyltransferase</fullName>
        <ecNumber evidence="18">2.4.1.135</ecNumber>
    </recommendedName>
</protein>
<evidence type="ECO:0000256" key="6">
    <source>
        <dbReference type="ARBA" id="ARBA00022968"/>
    </source>
</evidence>
<keyword evidence="22" id="KW-1185">Reference proteome</keyword>
<evidence type="ECO:0000256" key="15">
    <source>
        <dbReference type="PIRSR" id="PIRSR605027-3"/>
    </source>
</evidence>
<evidence type="ECO:0000256" key="19">
    <source>
        <dbReference type="SAM" id="MobiDB-lite"/>
    </source>
</evidence>
<feature type="binding site" evidence="14">
    <location>
        <begin position="309"/>
        <end position="311"/>
    </location>
    <ligand>
        <name>UDP-alpha-D-glucuronate</name>
        <dbReference type="ChEBI" id="CHEBI:58052"/>
    </ligand>
</feature>
<dbReference type="Gene3D" id="3.90.550.10">
    <property type="entry name" value="Spore Coat Polysaccharide Biosynthesis Protein SpsA, Chain A"/>
    <property type="match status" value="2"/>
</dbReference>
<evidence type="ECO:0000256" key="14">
    <source>
        <dbReference type="PIRSR" id="PIRSR605027-2"/>
    </source>
</evidence>
<keyword evidence="5 15" id="KW-0479">Metal-binding</keyword>
<evidence type="ECO:0000256" key="11">
    <source>
        <dbReference type="ARBA" id="ARBA00047979"/>
    </source>
</evidence>
<dbReference type="CDD" id="cd00218">
    <property type="entry name" value="GlcAT-I"/>
    <property type="match status" value="1"/>
</dbReference>
<evidence type="ECO:0000256" key="10">
    <source>
        <dbReference type="ARBA" id="ARBA00023211"/>
    </source>
</evidence>
<keyword evidence="7" id="KW-1133">Transmembrane helix</keyword>
<keyword evidence="20" id="KW-0732">Signal</keyword>
<evidence type="ECO:0000256" key="1">
    <source>
        <dbReference type="ARBA" id="ARBA00004606"/>
    </source>
</evidence>
<evidence type="ECO:0000256" key="9">
    <source>
        <dbReference type="ARBA" id="ARBA00023180"/>
    </source>
</evidence>
<feature type="site" description="Interaction with galactose moiety of substrate glycoprotein" evidence="16">
    <location>
        <position position="319"/>
    </location>
</feature>
<dbReference type="GO" id="GO:0046872">
    <property type="term" value="F:metal ion binding"/>
    <property type="evidence" value="ECO:0007669"/>
    <property type="project" value="UniProtKB-KW"/>
</dbReference>
<dbReference type="GO" id="GO:0006024">
    <property type="term" value="P:glycosaminoglycan biosynthetic process"/>
    <property type="evidence" value="ECO:0007669"/>
    <property type="project" value="UniProtKB-ARBA"/>
</dbReference>
<evidence type="ECO:0000256" key="20">
    <source>
        <dbReference type="SAM" id="SignalP"/>
    </source>
</evidence>
<feature type="chain" id="PRO_5025684633" description="Galactosylgalactosylxylosylprotein 3-beta-glucuronosyltransferase" evidence="20">
    <location>
        <begin position="24"/>
        <end position="336"/>
    </location>
</feature>
<dbReference type="UniPathway" id="UPA00378"/>
<dbReference type="Proteomes" id="UP000007754">
    <property type="component" value="Unplaced"/>
</dbReference>
<evidence type="ECO:0000256" key="4">
    <source>
        <dbReference type="ARBA" id="ARBA00022692"/>
    </source>
</evidence>
<evidence type="ECO:0000256" key="8">
    <source>
        <dbReference type="ARBA" id="ARBA00023136"/>
    </source>
</evidence>
<dbReference type="PANTHER" id="PTHR10896">
    <property type="entry name" value="GALACTOSYLGALACTOSYLXYLOSYLPROTEIN 3-BETA-GLUCURONOSYLTRANSFERASE BETA-1,3-GLUCURONYLTRANSFERASE"/>
    <property type="match status" value="1"/>
</dbReference>
<evidence type="ECO:0000256" key="3">
    <source>
        <dbReference type="ARBA" id="ARBA00022679"/>
    </source>
</evidence>
<comment type="subunit">
    <text evidence="12">Homodimer; disulfide-linked. Interacts with PXYLP1; the interaction increases the 2-phosphoxylose phosphatase activity of PXYLP1 during completion of linkage region formation in a B3GAT3-mediated manner.</text>
</comment>
<comment type="similarity">
    <text evidence="2 18">Belongs to the glycosyltransferase 43 family.</text>
</comment>
<comment type="pathway">
    <text evidence="18">Protein modification; protein glycosylation.</text>
</comment>
<dbReference type="FunFam" id="3.90.550.10:FF:000044">
    <property type="entry name" value="Galactosylgalactosylxylosylprotein 3-beta-glucuronosyltransferase"/>
    <property type="match status" value="1"/>
</dbReference>
<evidence type="ECO:0000256" key="7">
    <source>
        <dbReference type="ARBA" id="ARBA00022989"/>
    </source>
</evidence>
<dbReference type="GeneTree" id="ENSGT00940000156954"/>
<evidence type="ECO:0000313" key="22">
    <source>
        <dbReference type="Proteomes" id="UP000007754"/>
    </source>
</evidence>
<dbReference type="OMA" id="HTAWEPT"/>
<dbReference type="InterPro" id="IPR029044">
    <property type="entry name" value="Nucleotide-diphossugar_trans"/>
</dbReference>
<keyword evidence="6 18" id="KW-0735">Signal-anchor</keyword>
<dbReference type="GO" id="GO:0015018">
    <property type="term" value="F:galactosylgalactosylxylosylprotein 3-beta-glucuronosyltransferase activity"/>
    <property type="evidence" value="ECO:0007669"/>
    <property type="project" value="UniProtKB-UniRule"/>
</dbReference>
<dbReference type="Pfam" id="PF03360">
    <property type="entry name" value="Glyco_transf_43"/>
    <property type="match status" value="1"/>
</dbReference>
<comment type="cofactor">
    <cofactor evidence="15 18">
        <name>Mn(2+)</name>
        <dbReference type="ChEBI" id="CHEBI:29035"/>
    </cofactor>
</comment>
<evidence type="ECO:0000256" key="17">
    <source>
        <dbReference type="PIRSR" id="PIRSR605027-6"/>
    </source>
</evidence>
<keyword evidence="10 15" id="KW-0464">Manganese</keyword>
<feature type="binding site" evidence="15">
    <location>
        <position position="166"/>
    </location>
    <ligand>
        <name>Mn(2+)</name>
        <dbReference type="ChEBI" id="CHEBI:29035"/>
    </ligand>
</feature>